<dbReference type="SUPFAM" id="SSF54909">
    <property type="entry name" value="Dimeric alpha+beta barrel"/>
    <property type="match status" value="1"/>
</dbReference>
<dbReference type="Gene3D" id="3.30.70.1060">
    <property type="entry name" value="Dimeric alpha+beta barrel"/>
    <property type="match status" value="1"/>
</dbReference>
<feature type="domain" description="YCII-related" evidence="2">
    <location>
        <begin position="1"/>
        <end position="87"/>
    </location>
</feature>
<evidence type="ECO:0000313" key="4">
    <source>
        <dbReference type="Proteomes" id="UP000235994"/>
    </source>
</evidence>
<dbReference type="InterPro" id="IPR011008">
    <property type="entry name" value="Dimeric_a/b-barrel"/>
</dbReference>
<name>A0A2N8K8F5_9BURK</name>
<evidence type="ECO:0000259" key="2">
    <source>
        <dbReference type="Pfam" id="PF03795"/>
    </source>
</evidence>
<comment type="similarity">
    <text evidence="1">Belongs to the YciI family.</text>
</comment>
<dbReference type="Proteomes" id="UP000235994">
    <property type="component" value="Unassembled WGS sequence"/>
</dbReference>
<dbReference type="InterPro" id="IPR005545">
    <property type="entry name" value="YCII"/>
</dbReference>
<dbReference type="Pfam" id="PF03795">
    <property type="entry name" value="YCII"/>
    <property type="match status" value="1"/>
</dbReference>
<keyword evidence="4" id="KW-1185">Reference proteome</keyword>
<evidence type="ECO:0000256" key="1">
    <source>
        <dbReference type="ARBA" id="ARBA00007689"/>
    </source>
</evidence>
<dbReference type="InterPro" id="IPR051807">
    <property type="entry name" value="Sec-metab_biosynth-assoc"/>
</dbReference>
<dbReference type="AlphaFoldDB" id="A0A2N8K8F5"/>
<accession>A0A2N8K8F5</accession>
<sequence length="111" mass="12207">MYVAIFFQDLPGTVAKRQAVVSEHRKYMEGLAAKVLAAGATFTDDGKSVRGGSYIVEVSDLEEARQFVENDPFTRAGLRSFVTIQPWIKAVFDGKFNIPTDDSPLYANSVA</sequence>
<comment type="caution">
    <text evidence="3">The sequence shown here is derived from an EMBL/GenBank/DDBJ whole genome shotgun (WGS) entry which is preliminary data.</text>
</comment>
<organism evidence="3 4">
    <name type="scientific">Achromobacter pulmonis</name>
    <dbReference type="NCBI Taxonomy" id="1389932"/>
    <lineage>
        <taxon>Bacteria</taxon>
        <taxon>Pseudomonadati</taxon>
        <taxon>Pseudomonadota</taxon>
        <taxon>Betaproteobacteria</taxon>
        <taxon>Burkholderiales</taxon>
        <taxon>Alcaligenaceae</taxon>
        <taxon>Achromobacter</taxon>
    </lineage>
</organism>
<protein>
    <recommendedName>
        <fullName evidence="2">YCII-related domain-containing protein</fullName>
    </recommendedName>
</protein>
<evidence type="ECO:0000313" key="3">
    <source>
        <dbReference type="EMBL" id="PND29736.1"/>
    </source>
</evidence>
<proteinExistence type="inferred from homology"/>
<dbReference type="PANTHER" id="PTHR33606:SF3">
    <property type="entry name" value="PROTEIN YCII"/>
    <property type="match status" value="1"/>
</dbReference>
<gene>
    <name evidence="3" type="ORF">C1I89_33095</name>
</gene>
<dbReference type="EMBL" id="POQS01000020">
    <property type="protein sequence ID" value="PND29736.1"/>
    <property type="molecule type" value="Genomic_DNA"/>
</dbReference>
<dbReference type="RefSeq" id="WP_102776359.1">
    <property type="nucleotide sequence ID" value="NZ_POQS01000020.1"/>
</dbReference>
<dbReference type="PANTHER" id="PTHR33606">
    <property type="entry name" value="PROTEIN YCII"/>
    <property type="match status" value="1"/>
</dbReference>
<reference evidence="3 4" key="1">
    <citation type="submission" date="2018-01" db="EMBL/GenBank/DDBJ databases">
        <title>The draft genome of an aniline degradation strain ANB-1.</title>
        <authorList>
            <person name="Zhang L."/>
            <person name="Jiang J."/>
        </authorList>
    </citation>
    <scope>NUCLEOTIDE SEQUENCE [LARGE SCALE GENOMIC DNA]</scope>
    <source>
        <strain evidence="3 4">ANB-1</strain>
    </source>
</reference>